<protein>
    <submittedName>
        <fullName evidence="2">Uncharacterized protein</fullName>
    </submittedName>
</protein>
<dbReference type="EMBL" id="MU006224">
    <property type="protein sequence ID" value="KAF2827150.1"/>
    <property type="molecule type" value="Genomic_DNA"/>
</dbReference>
<feature type="region of interest" description="Disordered" evidence="1">
    <location>
        <begin position="158"/>
        <end position="238"/>
    </location>
</feature>
<evidence type="ECO:0000256" key="1">
    <source>
        <dbReference type="SAM" id="MobiDB-lite"/>
    </source>
</evidence>
<sequence length="269" mass="29076">MDISRSRKLDLRAQLEIAPTDLMRNRDDKSELDGTAAIVPRRSKRLAEQPSETRRATEVQIPPRTIDLAEYEWAQKASTLIRTSTAIRATSATETTTAATATRTAAGVTATTTRTTATARTTSSKALKPTSTALNEAPPMLLVLLAAFIEACAPNREVDRDKPARGEPASRVRGVRLRGEEGLARGDNRPARGDKGPARGEEGPARGDRGPTSIGEPPNRELPVERTPKSDSASDSIARRRLTASRITACLVRELEATTTFGLRLRKAS</sequence>
<proteinExistence type="predicted"/>
<accession>A0A6A7A1E5</accession>
<feature type="compositionally biased region" description="Low complexity" evidence="1">
    <location>
        <begin position="92"/>
        <end position="126"/>
    </location>
</feature>
<dbReference type="Proteomes" id="UP000799424">
    <property type="component" value="Unassembled WGS sequence"/>
</dbReference>
<feature type="region of interest" description="Disordered" evidence="1">
    <location>
        <begin position="92"/>
        <end position="130"/>
    </location>
</feature>
<feature type="compositionally biased region" description="Basic and acidic residues" evidence="1">
    <location>
        <begin position="177"/>
        <end position="209"/>
    </location>
</feature>
<organism evidence="2 3">
    <name type="scientific">Ophiobolus disseminans</name>
    <dbReference type="NCBI Taxonomy" id="1469910"/>
    <lineage>
        <taxon>Eukaryota</taxon>
        <taxon>Fungi</taxon>
        <taxon>Dikarya</taxon>
        <taxon>Ascomycota</taxon>
        <taxon>Pezizomycotina</taxon>
        <taxon>Dothideomycetes</taxon>
        <taxon>Pleosporomycetidae</taxon>
        <taxon>Pleosporales</taxon>
        <taxon>Pleosporineae</taxon>
        <taxon>Phaeosphaeriaceae</taxon>
        <taxon>Ophiobolus</taxon>
    </lineage>
</organism>
<evidence type="ECO:0000313" key="2">
    <source>
        <dbReference type="EMBL" id="KAF2827150.1"/>
    </source>
</evidence>
<name>A0A6A7A1E5_9PLEO</name>
<feature type="compositionally biased region" description="Basic and acidic residues" evidence="1">
    <location>
        <begin position="218"/>
        <end position="229"/>
    </location>
</feature>
<reference evidence="2" key="1">
    <citation type="journal article" date="2020" name="Stud. Mycol.">
        <title>101 Dothideomycetes genomes: a test case for predicting lifestyles and emergence of pathogens.</title>
        <authorList>
            <person name="Haridas S."/>
            <person name="Albert R."/>
            <person name="Binder M."/>
            <person name="Bloem J."/>
            <person name="Labutti K."/>
            <person name="Salamov A."/>
            <person name="Andreopoulos B."/>
            <person name="Baker S."/>
            <person name="Barry K."/>
            <person name="Bills G."/>
            <person name="Bluhm B."/>
            <person name="Cannon C."/>
            <person name="Castanera R."/>
            <person name="Culley D."/>
            <person name="Daum C."/>
            <person name="Ezra D."/>
            <person name="Gonzalez J."/>
            <person name="Henrissat B."/>
            <person name="Kuo A."/>
            <person name="Liang C."/>
            <person name="Lipzen A."/>
            <person name="Lutzoni F."/>
            <person name="Magnuson J."/>
            <person name="Mondo S."/>
            <person name="Nolan M."/>
            <person name="Ohm R."/>
            <person name="Pangilinan J."/>
            <person name="Park H.-J."/>
            <person name="Ramirez L."/>
            <person name="Alfaro M."/>
            <person name="Sun H."/>
            <person name="Tritt A."/>
            <person name="Yoshinaga Y."/>
            <person name="Zwiers L.-H."/>
            <person name="Turgeon B."/>
            <person name="Goodwin S."/>
            <person name="Spatafora J."/>
            <person name="Crous P."/>
            <person name="Grigoriev I."/>
        </authorList>
    </citation>
    <scope>NUCLEOTIDE SEQUENCE</scope>
    <source>
        <strain evidence="2">CBS 113818</strain>
    </source>
</reference>
<evidence type="ECO:0000313" key="3">
    <source>
        <dbReference type="Proteomes" id="UP000799424"/>
    </source>
</evidence>
<keyword evidence="3" id="KW-1185">Reference proteome</keyword>
<gene>
    <name evidence="2" type="ORF">CC86DRAFT_381223</name>
</gene>
<feature type="compositionally biased region" description="Basic and acidic residues" evidence="1">
    <location>
        <begin position="158"/>
        <end position="170"/>
    </location>
</feature>
<dbReference type="AlphaFoldDB" id="A0A6A7A1E5"/>